<dbReference type="CDD" id="cd16010">
    <property type="entry name" value="iPGM"/>
    <property type="match status" value="1"/>
</dbReference>
<dbReference type="EMBL" id="FPHJ01000043">
    <property type="protein sequence ID" value="SFV64609.1"/>
    <property type="molecule type" value="Genomic_DNA"/>
</dbReference>
<evidence type="ECO:0000313" key="11">
    <source>
        <dbReference type="EMBL" id="SFV64609.1"/>
    </source>
</evidence>
<dbReference type="PIRSF" id="PIRSF001492">
    <property type="entry name" value="IPGAM"/>
    <property type="match status" value="1"/>
</dbReference>
<dbReference type="GO" id="GO:0006007">
    <property type="term" value="P:glucose catabolic process"/>
    <property type="evidence" value="ECO:0007669"/>
    <property type="project" value="InterPro"/>
</dbReference>
<comment type="cofactor">
    <cofactor evidence="1">
        <name>Mn(2+)</name>
        <dbReference type="ChEBI" id="CHEBI:29035"/>
    </cofactor>
</comment>
<dbReference type="GO" id="GO:0005829">
    <property type="term" value="C:cytosol"/>
    <property type="evidence" value="ECO:0007669"/>
    <property type="project" value="TreeGrafter"/>
</dbReference>
<dbReference type="EC" id="5.4.2.12" evidence="4"/>
<evidence type="ECO:0000256" key="3">
    <source>
        <dbReference type="ARBA" id="ARBA00008819"/>
    </source>
</evidence>
<dbReference type="InterPro" id="IPR006124">
    <property type="entry name" value="Metalloenzyme"/>
</dbReference>
<dbReference type="Pfam" id="PF01676">
    <property type="entry name" value="Metalloenzyme"/>
    <property type="match status" value="1"/>
</dbReference>
<comment type="pathway">
    <text evidence="2">Carbohydrate degradation; glycolysis; pyruvate from D-glyceraldehyde 3-phosphate: step 3/5.</text>
</comment>
<feature type="domain" description="BPG-independent PGAM N-terminal" evidence="10">
    <location>
        <begin position="81"/>
        <end position="292"/>
    </location>
</feature>
<name>A0A1W1CFQ2_9ZZZZ</name>
<dbReference type="FunFam" id="3.40.1450.10:FF:000002">
    <property type="entry name" value="2,3-bisphosphoglycerate-independent phosphoglycerate mutase"/>
    <property type="match status" value="1"/>
</dbReference>
<feature type="domain" description="Metalloenzyme" evidence="9">
    <location>
        <begin position="6"/>
        <end position="495"/>
    </location>
</feature>
<dbReference type="UniPathway" id="UPA00109">
    <property type="reaction ID" value="UER00186"/>
</dbReference>
<dbReference type="PANTHER" id="PTHR31637:SF0">
    <property type="entry name" value="2,3-BISPHOSPHOGLYCERATE-INDEPENDENT PHOSPHOGLYCERATE MUTASE"/>
    <property type="match status" value="1"/>
</dbReference>
<evidence type="ECO:0000256" key="2">
    <source>
        <dbReference type="ARBA" id="ARBA00004798"/>
    </source>
</evidence>
<dbReference type="Gene3D" id="3.40.1450.10">
    <property type="entry name" value="BPG-independent phosphoglycerate mutase, domain B"/>
    <property type="match status" value="1"/>
</dbReference>
<keyword evidence="6" id="KW-0324">Glycolysis</keyword>
<organism evidence="11">
    <name type="scientific">hydrothermal vent metagenome</name>
    <dbReference type="NCBI Taxonomy" id="652676"/>
    <lineage>
        <taxon>unclassified sequences</taxon>
        <taxon>metagenomes</taxon>
        <taxon>ecological metagenomes</taxon>
    </lineage>
</organism>
<evidence type="ECO:0000256" key="7">
    <source>
        <dbReference type="ARBA" id="ARBA00023211"/>
    </source>
</evidence>
<proteinExistence type="inferred from homology"/>
<gene>
    <name evidence="11" type="ORF">MNB_SUP05-5-42</name>
</gene>
<dbReference type="InterPro" id="IPR017850">
    <property type="entry name" value="Alkaline_phosphatase_core_sf"/>
</dbReference>
<accession>A0A1W1CFQ2</accession>
<dbReference type="GO" id="GO:0006096">
    <property type="term" value="P:glycolytic process"/>
    <property type="evidence" value="ECO:0007669"/>
    <property type="project" value="UniProtKB-UniPathway"/>
</dbReference>
<dbReference type="SUPFAM" id="SSF53649">
    <property type="entry name" value="Alkaline phosphatase-like"/>
    <property type="match status" value="1"/>
</dbReference>
<dbReference type="InterPro" id="IPR011258">
    <property type="entry name" value="BPG-indep_PGM_N"/>
</dbReference>
<evidence type="ECO:0000259" key="10">
    <source>
        <dbReference type="Pfam" id="PF06415"/>
    </source>
</evidence>
<keyword evidence="8 11" id="KW-0413">Isomerase</keyword>
<evidence type="ECO:0000256" key="8">
    <source>
        <dbReference type="ARBA" id="ARBA00023235"/>
    </source>
</evidence>
<evidence type="ECO:0000259" key="9">
    <source>
        <dbReference type="Pfam" id="PF01676"/>
    </source>
</evidence>
<sequence>MDKNKLLIILDGWGYANKVENNAIAQADTPIWDNLQKKYLNTLIHTSGRDVGLPKGQMGNSEVGHLNLGAGRVVKQSFTRVDDDISSGMFFHNQVLVSGVDKAVRNNKAIHIIGLLSDGGVHSHFEQIFKMLELVKKQNAIKVYLHIFTDGRDSAPKSAKLYIALLESKLAELGVGRIATIIGRYYAMDRDNRWDRVEQAYRLIIGEKHTKKALSAKDAVEMAYAENKTDEFIPATLIGDEIKADDEDLFVMMNYRADRVREITQALTQKFDRFANRNFVAKNFICLTEYKEEFNLPTAYPPKTIVNSFGEYVSNLGMTQLRIAETEKYAHVTFFLSGGKEHPYKGEDRVLIPSPEVATYDLKPEMSVFEVTEKLIEAIKSKKYNFIICNFANTDMVGHSGNLEAAIKAVEAVDVCLGKVKNAIENNQGEMIITADHGNAEKMLNTQTNQPHTAHTNNPVPFIFVSNRQATIAQENTGSLSDVAPTLLEMMGLEKPIEMTGKSLLTFN</sequence>
<dbReference type="InterPro" id="IPR005995">
    <property type="entry name" value="Pgm_bpd_ind"/>
</dbReference>
<comment type="similarity">
    <text evidence="3">Belongs to the BPG-independent phosphoglycerate mutase family.</text>
</comment>
<dbReference type="InterPro" id="IPR036646">
    <property type="entry name" value="PGAM_B_sf"/>
</dbReference>
<protein>
    <recommendedName>
        <fullName evidence="4">phosphoglycerate mutase (2,3-diphosphoglycerate-independent)</fullName>
        <ecNumber evidence="4">5.4.2.12</ecNumber>
    </recommendedName>
</protein>
<dbReference type="HAMAP" id="MF_01038">
    <property type="entry name" value="GpmI"/>
    <property type="match status" value="1"/>
</dbReference>
<dbReference type="Pfam" id="PF06415">
    <property type="entry name" value="iPGM_N"/>
    <property type="match status" value="1"/>
</dbReference>
<keyword evidence="7" id="KW-0464">Manganese</keyword>
<evidence type="ECO:0000256" key="5">
    <source>
        <dbReference type="ARBA" id="ARBA00022723"/>
    </source>
</evidence>
<reference evidence="11" key="1">
    <citation type="submission" date="2016-10" db="EMBL/GenBank/DDBJ databases">
        <authorList>
            <person name="de Groot N.N."/>
        </authorList>
    </citation>
    <scope>NUCLEOTIDE SEQUENCE</scope>
</reference>
<evidence type="ECO:0000256" key="1">
    <source>
        <dbReference type="ARBA" id="ARBA00001936"/>
    </source>
</evidence>
<dbReference type="NCBIfam" id="TIGR01307">
    <property type="entry name" value="pgm_bpd_ind"/>
    <property type="match status" value="1"/>
</dbReference>
<dbReference type="GO" id="GO:0030145">
    <property type="term" value="F:manganese ion binding"/>
    <property type="evidence" value="ECO:0007669"/>
    <property type="project" value="InterPro"/>
</dbReference>
<evidence type="ECO:0000256" key="6">
    <source>
        <dbReference type="ARBA" id="ARBA00023152"/>
    </source>
</evidence>
<dbReference type="PANTHER" id="PTHR31637">
    <property type="entry name" value="2,3-BISPHOSPHOGLYCERATE-INDEPENDENT PHOSPHOGLYCERATE MUTASE"/>
    <property type="match status" value="1"/>
</dbReference>
<keyword evidence="5" id="KW-0479">Metal-binding</keyword>
<dbReference type="GO" id="GO:0004619">
    <property type="term" value="F:phosphoglycerate mutase activity"/>
    <property type="evidence" value="ECO:0007669"/>
    <property type="project" value="UniProtKB-EC"/>
</dbReference>
<evidence type="ECO:0000256" key="4">
    <source>
        <dbReference type="ARBA" id="ARBA00012026"/>
    </source>
</evidence>
<dbReference type="AlphaFoldDB" id="A0A1W1CFQ2"/>
<dbReference type="SUPFAM" id="SSF64158">
    <property type="entry name" value="2,3-Bisphosphoglycerate-independent phosphoglycerate mutase, substrate-binding domain"/>
    <property type="match status" value="1"/>
</dbReference>
<dbReference type="FunFam" id="3.40.720.10:FF:000001">
    <property type="entry name" value="2,3-bisphosphoglycerate-independent phosphoglycerate mutase"/>
    <property type="match status" value="1"/>
</dbReference>
<dbReference type="Gene3D" id="3.40.720.10">
    <property type="entry name" value="Alkaline Phosphatase, subunit A"/>
    <property type="match status" value="1"/>
</dbReference>